<keyword evidence="2" id="KW-1185">Reference proteome</keyword>
<name>A0A0Q0U0G8_9CORY</name>
<sequence length="157" mass="17293">MGLLVLVAGIGLVVLGLLASKLEKSDEEKDTYGGMNKAAMSVDDEDFVSLFSNTKRAREFFDATGCYEKGFVDDDEPKRYYPQKRCVDQTSTGVEILFDLPLGMPFEEFEKAIAKGGGQLVFGKAELRCERVGFGQAKLTLISRPPFSGRLTGDFLE</sequence>
<proteinExistence type="predicted"/>
<gene>
    <name evidence="1" type="ORF">Cocul_00267</name>
</gene>
<accession>A0A0Q0U0G8</accession>
<evidence type="ECO:0000313" key="2">
    <source>
        <dbReference type="Proteomes" id="UP000050517"/>
    </source>
</evidence>
<organism evidence="1 2">
    <name type="scientific">Corynebacterium oculi</name>
    <dbReference type="NCBI Taxonomy" id="1544416"/>
    <lineage>
        <taxon>Bacteria</taxon>
        <taxon>Bacillati</taxon>
        <taxon>Actinomycetota</taxon>
        <taxon>Actinomycetes</taxon>
        <taxon>Mycobacteriales</taxon>
        <taxon>Corynebacteriaceae</taxon>
        <taxon>Corynebacterium</taxon>
    </lineage>
</organism>
<evidence type="ECO:0000313" key="1">
    <source>
        <dbReference type="EMBL" id="KQB85132.1"/>
    </source>
</evidence>
<protein>
    <submittedName>
        <fullName evidence="1">Uncharacterized protein</fullName>
    </submittedName>
</protein>
<dbReference type="EMBL" id="LKST01000001">
    <property type="protein sequence ID" value="KQB85132.1"/>
    <property type="molecule type" value="Genomic_DNA"/>
</dbReference>
<dbReference type="RefSeq" id="WP_055121504.1">
    <property type="nucleotide sequence ID" value="NZ_LKST01000001.1"/>
</dbReference>
<dbReference type="STRING" id="1544416.Cocul_00267"/>
<dbReference type="Proteomes" id="UP000050517">
    <property type="component" value="Unassembled WGS sequence"/>
</dbReference>
<comment type="caution">
    <text evidence="1">The sequence shown here is derived from an EMBL/GenBank/DDBJ whole genome shotgun (WGS) entry which is preliminary data.</text>
</comment>
<reference evidence="1 2" key="1">
    <citation type="submission" date="2015-10" db="EMBL/GenBank/DDBJ databases">
        <title>Corynebacteirum lowii and Corynebacterium oculi species nova, derived from human clinical disease and and emended description of Corynebacterium mastiditis.</title>
        <authorList>
            <person name="Bernard K."/>
            <person name="Pacheco A.L."/>
            <person name="Mcdougall C."/>
            <person name="Burtx T."/>
            <person name="Weibe D."/>
            <person name="Tyler S."/>
            <person name="Olson A.B."/>
            <person name="Cnockaert M."/>
            <person name="Eguchi H."/>
            <person name="Kuwahara T."/>
            <person name="Nakayama-Imaohji H."/>
            <person name="Boudewijins M."/>
            <person name="Van Hoecke F."/>
            <person name="Bernier A.-M."/>
            <person name="Vandamme P."/>
        </authorList>
    </citation>
    <scope>NUCLEOTIDE SEQUENCE [LARGE SCALE GENOMIC DNA]</scope>
    <source>
        <strain evidence="1 2">NML 130210</strain>
    </source>
</reference>
<dbReference type="AlphaFoldDB" id="A0A0Q0U0G8"/>
<dbReference type="PATRIC" id="fig|1544416.3.peg.274"/>